<feature type="domain" description="Flagellar hook-associated protein 2 C-terminal" evidence="7">
    <location>
        <begin position="229"/>
        <end position="451"/>
    </location>
</feature>
<comment type="subcellular location">
    <subcellularLocation>
        <location evidence="5">Secreted</location>
    </subcellularLocation>
    <subcellularLocation>
        <location evidence="5">Bacterial flagellum</location>
    </subcellularLocation>
</comment>
<evidence type="ECO:0000259" key="6">
    <source>
        <dbReference type="Pfam" id="PF02465"/>
    </source>
</evidence>
<evidence type="ECO:0000259" key="7">
    <source>
        <dbReference type="Pfam" id="PF07195"/>
    </source>
</evidence>
<dbReference type="InterPro" id="IPR010809">
    <property type="entry name" value="FliD_C"/>
</dbReference>
<evidence type="ECO:0000256" key="2">
    <source>
        <dbReference type="ARBA" id="ARBA00011255"/>
    </source>
</evidence>
<dbReference type="Pfam" id="PF07196">
    <property type="entry name" value="Flagellin_IN"/>
    <property type="match status" value="1"/>
</dbReference>
<evidence type="ECO:0000256" key="3">
    <source>
        <dbReference type="ARBA" id="ARBA00023054"/>
    </source>
</evidence>
<evidence type="ECO:0000313" key="8">
    <source>
        <dbReference type="EMBL" id="KWA80691.1"/>
    </source>
</evidence>
<reference evidence="9 11" key="2">
    <citation type="submission" date="2015-11" db="EMBL/GenBank/DDBJ databases">
        <authorList>
            <person name="Sahl J."/>
            <person name="Wagner D."/>
            <person name="Keim P."/>
        </authorList>
    </citation>
    <scope>NUCLEOTIDE SEQUENCE [LARGE SCALE GENOMIC DNA]</scope>
    <source>
        <strain evidence="9 11">MSMB1157</strain>
    </source>
</reference>
<dbReference type="RefSeq" id="WP_059490058.1">
    <property type="nucleotide sequence ID" value="NZ_CM003771.1"/>
</dbReference>
<keyword evidence="5" id="KW-0964">Secreted</keyword>
<comment type="similarity">
    <text evidence="1 5">Belongs to the FliD family.</text>
</comment>
<gene>
    <name evidence="9" type="ORF">WK57_01025</name>
    <name evidence="8" type="ORF">WL29_29845</name>
</gene>
<keyword evidence="8" id="KW-0969">Cilium</keyword>
<protein>
    <recommendedName>
        <fullName evidence="5">Flagellar hook-associated protein 2</fullName>
        <shortName evidence="5">HAP2</shortName>
    </recommendedName>
    <alternativeName>
        <fullName evidence="5">Flagellar cap protein</fullName>
    </alternativeName>
</protein>
<dbReference type="GO" id="GO:0005576">
    <property type="term" value="C:extracellular region"/>
    <property type="evidence" value="ECO:0007669"/>
    <property type="project" value="UniProtKB-SubCell"/>
</dbReference>
<evidence type="ECO:0000256" key="5">
    <source>
        <dbReference type="RuleBase" id="RU362066"/>
    </source>
</evidence>
<evidence type="ECO:0000313" key="10">
    <source>
        <dbReference type="Proteomes" id="UP000060630"/>
    </source>
</evidence>
<dbReference type="AlphaFoldDB" id="A0A104WQ91"/>
<dbReference type="GO" id="GO:0009424">
    <property type="term" value="C:bacterial-type flagellum hook"/>
    <property type="evidence" value="ECO:0007669"/>
    <property type="project" value="UniProtKB-UniRule"/>
</dbReference>
<dbReference type="Pfam" id="PF07195">
    <property type="entry name" value="FliD_C"/>
    <property type="match status" value="1"/>
</dbReference>
<comment type="caution">
    <text evidence="8">The sequence shown here is derived from an EMBL/GenBank/DDBJ whole genome shotgun (WGS) entry which is preliminary data.</text>
</comment>
<proteinExistence type="inferred from homology"/>
<comment type="function">
    <text evidence="5">Required for morphogenesis and for the elongation of the flagellar filament by facilitating polymerization of the flagellin monomers at the tip of growing filament. Forms a capping structure, which prevents flagellin subunits (transported through the central channel of the flagellum) from leaking out without polymerization at the distal end.</text>
</comment>
<dbReference type="PANTHER" id="PTHR30288">
    <property type="entry name" value="FLAGELLAR CAP/ASSEMBLY PROTEIN FLID"/>
    <property type="match status" value="1"/>
</dbReference>
<name>A0A104WQ91_9BURK</name>
<dbReference type="Pfam" id="PF02465">
    <property type="entry name" value="FliD_N"/>
    <property type="match status" value="1"/>
</dbReference>
<dbReference type="GO" id="GO:0007155">
    <property type="term" value="P:cell adhesion"/>
    <property type="evidence" value="ECO:0007669"/>
    <property type="project" value="InterPro"/>
</dbReference>
<sequence length="474" mass="47019">MATTTPVSNADISSILAQAGQSLISGSTNSTLDVNSLVTTMVQSKTAGQAAILNGKLTTDNTQLTAIGQLKSALSALQTAITGLSNGSTLSSLAATASGTGITTTIKSGAGAVAGSYQVNVSQFATANKLTSAGLTSSDTISAGSLSITFGSNPAFNVNVSAGAALSDIASSINSASGNPGVTASVVTGSDGQHLVLQSNQTGAANTIAITGTGVNSKLTSGYATTTPAADAKLTIDGTPVTSASNSVSGALTGVTLTLAPGTLALNTPQTITLSQDTSAMTTAINNFANAYSSFVTTAKQLSSYDPTTSNAGPLLGDSMLTSIQNTLATALSSGVTTGGKTYSLASVGINLNADGSLKVDTAALTTALTSNSSAVSAIFNTTNGIGQTLNSLITGYTQANGLIDQRTKAINADVANLTSQQTQLSNYAAQLTKQYNAQFTALNTLMATMANNTKYLTQLFGGQNSAGALATNK</sequence>
<keyword evidence="8" id="KW-0966">Cell projection</keyword>
<dbReference type="GO" id="GO:0071973">
    <property type="term" value="P:bacterial-type flagellum-dependent cell motility"/>
    <property type="evidence" value="ECO:0007669"/>
    <property type="project" value="TreeGrafter"/>
</dbReference>
<reference evidence="8 10" key="1">
    <citation type="submission" date="2015-11" db="EMBL/GenBank/DDBJ databases">
        <title>Expanding the genomic diversity of Burkholderia species for the development of highly accurate diagnostics.</title>
        <authorList>
            <person name="Sahl J."/>
            <person name="Keim P."/>
            <person name="Wagner D."/>
        </authorList>
    </citation>
    <scope>NUCLEOTIDE SEQUENCE [LARGE SCALE GENOMIC DNA]</scope>
    <source>
        <strain evidence="8 10">MSMB2087WGS</strain>
    </source>
</reference>
<evidence type="ECO:0000313" key="9">
    <source>
        <dbReference type="EMBL" id="KWZ59289.1"/>
    </source>
</evidence>
<dbReference type="GO" id="GO:0009421">
    <property type="term" value="C:bacterial-type flagellum filament cap"/>
    <property type="evidence" value="ECO:0007669"/>
    <property type="project" value="InterPro"/>
</dbReference>
<accession>A0A104WQ91</accession>
<dbReference type="EMBL" id="LNJU01000001">
    <property type="protein sequence ID" value="KWZ59289.1"/>
    <property type="molecule type" value="Genomic_DNA"/>
</dbReference>
<evidence type="ECO:0000256" key="1">
    <source>
        <dbReference type="ARBA" id="ARBA00009764"/>
    </source>
</evidence>
<dbReference type="EMBL" id="LPHD01000099">
    <property type="protein sequence ID" value="KWA80691.1"/>
    <property type="molecule type" value="Genomic_DNA"/>
</dbReference>
<dbReference type="InterPro" id="IPR040026">
    <property type="entry name" value="FliD"/>
</dbReference>
<dbReference type="Proteomes" id="UP000070119">
    <property type="component" value="Chromosome 1"/>
</dbReference>
<feature type="domain" description="Flagellar hook-associated protein 2 N-terminal" evidence="6">
    <location>
        <begin position="30"/>
        <end position="127"/>
    </location>
</feature>
<dbReference type="InterPro" id="IPR010810">
    <property type="entry name" value="Flagellin_hook_IN_motif"/>
</dbReference>
<dbReference type="Proteomes" id="UP000060630">
    <property type="component" value="Unassembled WGS sequence"/>
</dbReference>
<keyword evidence="4 5" id="KW-0975">Bacterial flagellum</keyword>
<organism evidence="8 10">
    <name type="scientific">Burkholderia ubonensis</name>
    <dbReference type="NCBI Taxonomy" id="101571"/>
    <lineage>
        <taxon>Bacteria</taxon>
        <taxon>Pseudomonadati</taxon>
        <taxon>Pseudomonadota</taxon>
        <taxon>Betaproteobacteria</taxon>
        <taxon>Burkholderiales</taxon>
        <taxon>Burkholderiaceae</taxon>
        <taxon>Burkholderia</taxon>
        <taxon>Burkholderia cepacia complex</taxon>
    </lineage>
</organism>
<keyword evidence="8" id="KW-0282">Flagellum</keyword>
<keyword evidence="3" id="KW-0175">Coiled coil</keyword>
<dbReference type="InterPro" id="IPR003481">
    <property type="entry name" value="FliD_N"/>
</dbReference>
<dbReference type="PANTHER" id="PTHR30288:SF0">
    <property type="entry name" value="FLAGELLAR HOOK-ASSOCIATED PROTEIN 2"/>
    <property type="match status" value="1"/>
</dbReference>
<comment type="subunit">
    <text evidence="2 5">Homopentamer.</text>
</comment>
<evidence type="ECO:0000313" key="11">
    <source>
        <dbReference type="Proteomes" id="UP000070119"/>
    </source>
</evidence>
<evidence type="ECO:0000256" key="4">
    <source>
        <dbReference type="ARBA" id="ARBA00023143"/>
    </source>
</evidence>